<reference evidence="11 12" key="1">
    <citation type="submission" date="2017-03" db="EMBL/GenBank/DDBJ databases">
        <title>Widespread Adenine N6-methylation of Active Genes in Fungi.</title>
        <authorList>
            <consortium name="DOE Joint Genome Institute"/>
            <person name="Mondo S.J."/>
            <person name="Dannebaum R.O."/>
            <person name="Kuo R.C."/>
            <person name="Louie K.B."/>
            <person name="Bewick A.J."/>
            <person name="Labutti K."/>
            <person name="Haridas S."/>
            <person name="Kuo A."/>
            <person name="Salamov A."/>
            <person name="Ahrendt S.R."/>
            <person name="Lau R."/>
            <person name="Bowen B.P."/>
            <person name="Lipzen A."/>
            <person name="Sullivan W."/>
            <person name="Andreopoulos W.B."/>
            <person name="Clum A."/>
            <person name="Lindquist E."/>
            <person name="Daum C."/>
            <person name="Northen T.R."/>
            <person name="Ramamoorthy G."/>
            <person name="Schmitz R.J."/>
            <person name="Gryganskyi A."/>
            <person name="Culley D."/>
            <person name="Magnuson J."/>
            <person name="James T.Y."/>
            <person name="O'Malley M.A."/>
            <person name="Stajich J.E."/>
            <person name="Spatafora J.W."/>
            <person name="Visel A."/>
            <person name="Grigoriev I.V."/>
        </authorList>
    </citation>
    <scope>NUCLEOTIDE SEQUENCE [LARGE SCALE GENOMIC DNA]</scope>
    <source>
        <strain evidence="11 12">NRRL Y-17943</strain>
    </source>
</reference>
<gene>
    <name evidence="11" type="ORF">BD324DRAFT_577542</name>
</gene>
<dbReference type="InterPro" id="IPR058752">
    <property type="entry name" value="RDRP_C_head"/>
</dbReference>
<dbReference type="Pfam" id="PF05183">
    <property type="entry name" value="RdRP"/>
    <property type="match status" value="1"/>
</dbReference>
<evidence type="ECO:0000256" key="7">
    <source>
        <dbReference type="ARBA" id="ARBA00048744"/>
    </source>
</evidence>
<accession>A0A1Y1UK67</accession>
<dbReference type="Proteomes" id="UP000193218">
    <property type="component" value="Unassembled WGS sequence"/>
</dbReference>
<keyword evidence="12" id="KW-1185">Reference proteome</keyword>
<dbReference type="EC" id="2.7.7.48" evidence="8"/>
<keyword evidence="4 8" id="KW-0548">Nucleotidyltransferase</keyword>
<dbReference type="EMBL" id="NBSH01000004">
    <property type="protein sequence ID" value="ORX38450.1"/>
    <property type="molecule type" value="Genomic_DNA"/>
</dbReference>
<dbReference type="InterPro" id="IPR007855">
    <property type="entry name" value="RDRP"/>
</dbReference>
<keyword evidence="6" id="KW-0943">RNA-mediated gene silencing</keyword>
<dbReference type="OrthoDB" id="6513042at2759"/>
<dbReference type="GO" id="GO:0003968">
    <property type="term" value="F:RNA-directed RNA polymerase activity"/>
    <property type="evidence" value="ECO:0007669"/>
    <property type="project" value="UniProtKB-KW"/>
</dbReference>
<dbReference type="GO" id="GO:0003723">
    <property type="term" value="F:RNA binding"/>
    <property type="evidence" value="ECO:0007669"/>
    <property type="project" value="UniProtKB-KW"/>
</dbReference>
<dbReference type="InterPro" id="IPR057596">
    <property type="entry name" value="RDRP_core"/>
</dbReference>
<dbReference type="AlphaFoldDB" id="A0A1Y1UK67"/>
<evidence type="ECO:0000256" key="2">
    <source>
        <dbReference type="ARBA" id="ARBA00022484"/>
    </source>
</evidence>
<dbReference type="InParanoid" id="A0A1Y1UK67"/>
<evidence type="ECO:0000313" key="12">
    <source>
        <dbReference type="Proteomes" id="UP000193218"/>
    </source>
</evidence>
<evidence type="ECO:0000256" key="1">
    <source>
        <dbReference type="ARBA" id="ARBA00005762"/>
    </source>
</evidence>
<sequence>MNNTEVTDLDKYQFRPKAMAMGSLMGSVFQQVSFGYRRDGFKSTRGESYIAFDFKREHIAIRAKFKADESQLPPALRPLDAELAFDDIASEGIHIRDVPVWGQVKHEVTVTITCRRPPKFFAPFEVNQEDLVKMSEQERRRLPRRRRATALDFAIAGVSERNAGPLSTIPEGPCAYPTFWNSYRWIFSLPPEQLAKLKGCTQKFERLAEIDPDMHLMSPQKRSHERTDRLDPTTFNQSYHCPDMSNIRFSTRCLIEGLIAHGILKPGDVPSLRAALKTHATVPAFQDRLLECLYNFERIKNVGFIVQRRAQFLRRTNLTVLSHLVMIRTVLVTPTSVLVGAPQQEPSNSVTRRYADRLDGIIRVQFADEEDKLQIQDFTKQCDQLRPDIGIMARVRRALQHGLIVGGKRFLPVASSASQQKDHSLWFIDPTVIDGSELRTWMGSVDETIVAKHAARMGLPFSTSRIVDLKITIGRNLADVERGKYCFTDGVGVAGRALMKEAAKALGTKTGINAQPSAIQVRLGGAKGVLGCWPNLAGDHEVRLRPSMIKFQSILKDLNVVRLAKYQVAFLNRQFILIMCANGVPHQVIRQIFEDAVSSIRGMRRRVEQGRHTREDLKLMSVCSEFPLTALVKAGFNQDPLILDIISIIECRTLQDLKWRARVRLDGGVYLIGIADESGMLKEGEVFCQYQDEGQAKPVIVQSEVLVCRAPACEFQDSVSMKLIRSVHPGDIRRAMAVDCPALRHLKNVIVFSIHGDRDLPNQLGGGDLDGDDFTLIWDQRFVQPLRVHQPMDYTAPEPIRVDRVSQEHLNENFVQYIMNDVLGQVDNNHLALSDLYDPFHPDCLHLSEVHSVTGVAAVLDPSLRPKSWPDFMDKDATKLVYESQKILGQLFRIVQPDPHFRSADLQAMQYPVDLRITRHPVYASLIERLKPIKAQFESSMAYDMRRYRVTEPEIPSGIAVKNKRRKRARDQNLNEPLQDAYECHVGVARESSREIFKHVIIKSRLTEMEMVARHAYALTYEKHYVEEWIAEVRAGKWGSMDRGDDGDDQPEPMMCFAWVFCQELMQLAEKEIKVEP</sequence>
<evidence type="ECO:0000256" key="4">
    <source>
        <dbReference type="ARBA" id="ARBA00022695"/>
    </source>
</evidence>
<dbReference type="STRING" id="4999.A0A1Y1UK67"/>
<dbReference type="PANTHER" id="PTHR23079:SF55">
    <property type="entry name" value="RNA-DIRECTED RNA POLYMERASE"/>
    <property type="match status" value="1"/>
</dbReference>
<evidence type="ECO:0000256" key="3">
    <source>
        <dbReference type="ARBA" id="ARBA00022679"/>
    </source>
</evidence>
<evidence type="ECO:0000256" key="6">
    <source>
        <dbReference type="ARBA" id="ARBA00023158"/>
    </source>
</evidence>
<feature type="domain" description="RDRP core" evidence="9">
    <location>
        <begin position="332"/>
        <end position="894"/>
    </location>
</feature>
<dbReference type="GO" id="GO:0031380">
    <property type="term" value="C:nuclear RNA-directed RNA polymerase complex"/>
    <property type="evidence" value="ECO:0007669"/>
    <property type="project" value="TreeGrafter"/>
</dbReference>
<name>A0A1Y1UK67_9TREE</name>
<dbReference type="GO" id="GO:0030422">
    <property type="term" value="P:siRNA processing"/>
    <property type="evidence" value="ECO:0007669"/>
    <property type="project" value="TreeGrafter"/>
</dbReference>
<evidence type="ECO:0000256" key="8">
    <source>
        <dbReference type="RuleBase" id="RU363098"/>
    </source>
</evidence>
<comment type="similarity">
    <text evidence="1 8">Belongs to the RdRP family.</text>
</comment>
<keyword evidence="5 8" id="KW-0694">RNA-binding</keyword>
<keyword evidence="3 8" id="KW-0808">Transferase</keyword>
<dbReference type="GeneID" id="33555073"/>
<comment type="caution">
    <text evidence="11">The sequence shown here is derived from an EMBL/GenBank/DDBJ whole genome shotgun (WGS) entry which is preliminary data.</text>
</comment>
<dbReference type="FunCoup" id="A0A1Y1UK67">
    <property type="interactions" value="5"/>
</dbReference>
<evidence type="ECO:0000256" key="5">
    <source>
        <dbReference type="ARBA" id="ARBA00022884"/>
    </source>
</evidence>
<dbReference type="RefSeq" id="XP_021872372.1">
    <property type="nucleotide sequence ID" value="XM_022013265.1"/>
</dbReference>
<feature type="domain" description="RDRP C-terminal head" evidence="10">
    <location>
        <begin position="921"/>
        <end position="1070"/>
    </location>
</feature>
<evidence type="ECO:0000313" key="11">
    <source>
        <dbReference type="EMBL" id="ORX38450.1"/>
    </source>
</evidence>
<organism evidence="11 12">
    <name type="scientific">Kockovaella imperatae</name>
    <dbReference type="NCBI Taxonomy" id="4999"/>
    <lineage>
        <taxon>Eukaryota</taxon>
        <taxon>Fungi</taxon>
        <taxon>Dikarya</taxon>
        <taxon>Basidiomycota</taxon>
        <taxon>Agaricomycotina</taxon>
        <taxon>Tremellomycetes</taxon>
        <taxon>Tremellales</taxon>
        <taxon>Cuniculitremaceae</taxon>
        <taxon>Kockovaella</taxon>
    </lineage>
</organism>
<comment type="catalytic activity">
    <reaction evidence="7 8">
        <text>RNA(n) + a ribonucleoside 5'-triphosphate = RNA(n+1) + diphosphate</text>
        <dbReference type="Rhea" id="RHEA:21248"/>
        <dbReference type="Rhea" id="RHEA-COMP:14527"/>
        <dbReference type="Rhea" id="RHEA-COMP:17342"/>
        <dbReference type="ChEBI" id="CHEBI:33019"/>
        <dbReference type="ChEBI" id="CHEBI:61557"/>
        <dbReference type="ChEBI" id="CHEBI:140395"/>
        <dbReference type="EC" id="2.7.7.48"/>
    </reaction>
</comment>
<evidence type="ECO:0000259" key="10">
    <source>
        <dbReference type="Pfam" id="PF26253"/>
    </source>
</evidence>
<dbReference type="PANTHER" id="PTHR23079">
    <property type="entry name" value="RNA-DEPENDENT RNA POLYMERASE"/>
    <property type="match status" value="1"/>
</dbReference>
<keyword evidence="2 8" id="KW-0696">RNA-directed RNA polymerase</keyword>
<evidence type="ECO:0000259" key="9">
    <source>
        <dbReference type="Pfam" id="PF05183"/>
    </source>
</evidence>
<protein>
    <recommendedName>
        <fullName evidence="8">RNA-dependent RNA polymerase</fullName>
        <ecNumber evidence="8">2.7.7.48</ecNumber>
    </recommendedName>
</protein>
<proteinExistence type="inferred from homology"/>
<dbReference type="Pfam" id="PF26253">
    <property type="entry name" value="RdRP_head"/>
    <property type="match status" value="1"/>
</dbReference>